<feature type="transmembrane region" description="Helical" evidence="2">
    <location>
        <begin position="974"/>
        <end position="1000"/>
    </location>
</feature>
<dbReference type="Gene3D" id="2.10.50.10">
    <property type="entry name" value="Tumor Necrosis Factor Receptor, subunit A, domain 2"/>
    <property type="match status" value="2"/>
</dbReference>
<keyword evidence="2" id="KW-0472">Membrane</keyword>
<proteinExistence type="predicted"/>
<protein>
    <recommendedName>
        <fullName evidence="4">Tyrosine-protein kinase ephrin type A/B receptor-like domain-containing protein</fullName>
    </recommendedName>
</protein>
<feature type="transmembrane region" description="Helical" evidence="2">
    <location>
        <begin position="939"/>
        <end position="962"/>
    </location>
</feature>
<feature type="transmembrane region" description="Helical" evidence="2">
    <location>
        <begin position="912"/>
        <end position="932"/>
    </location>
</feature>
<keyword evidence="3" id="KW-0732">Signal</keyword>
<feature type="compositionally biased region" description="Low complexity" evidence="1">
    <location>
        <begin position="1166"/>
        <end position="1192"/>
    </location>
</feature>
<feature type="domain" description="Tyrosine-protein kinase ephrin type A/B receptor-like" evidence="4">
    <location>
        <begin position="450"/>
        <end position="484"/>
    </location>
</feature>
<feature type="transmembrane region" description="Helical" evidence="2">
    <location>
        <begin position="751"/>
        <end position="771"/>
    </location>
</feature>
<keyword evidence="2" id="KW-1133">Transmembrane helix</keyword>
<dbReference type="EMBL" id="CAXAMN010001925">
    <property type="protein sequence ID" value="CAK8996929.1"/>
    <property type="molecule type" value="Genomic_DNA"/>
</dbReference>
<feature type="transmembrane region" description="Helical" evidence="2">
    <location>
        <begin position="837"/>
        <end position="862"/>
    </location>
</feature>
<dbReference type="PANTHER" id="PTHR11319:SF35">
    <property type="entry name" value="OUTER MEMBRANE PROTEIN PMPC-RELATED"/>
    <property type="match status" value="1"/>
</dbReference>
<dbReference type="SUPFAM" id="SSF53850">
    <property type="entry name" value="Periplasmic binding protein-like II"/>
    <property type="match status" value="1"/>
</dbReference>
<dbReference type="InterPro" id="IPR009030">
    <property type="entry name" value="Growth_fac_rcpt_cys_sf"/>
</dbReference>
<sequence length="1217" mass="133280">MVKPWNVWWLFIWIATSEPAPCLPDAVKAEERRWLKDNAGRDLPLGLLTCDWASSMLFTSLTDILIQEVLGYHAFISPASLCGSTPHQLYASFGCTEFNHEEARDCENETRIHVTMDSWITGYPTELDTMKSKYPHLAPSDLGSMGYDGHESVFLQMRSRAAAAQQGLALAYYESYNTSHHDPKEYFCSISDIGASLKQCNQTDLFKTEFMENYLNWTGDNEGVTFDETNSYVARCYNGSWWLAPSCRWDPLTCIPMITAGTGWRVQALMQWSTAYGIPSAIGVGLENSDWVSIVQDLSVMFYWWLPDATFAHLQPSKVIFPDFNAREWAQGNQKTMMNKAYIGKTVSSNLRVKAPIVEQFVSQINFDMEETQAMLLAARSTNYSEVACEWVRANRPRWHAWRPDASNCLAGFGVVDTAQCFLTERRNATSCEVCQPGSFSEAFFDEKGATYRCVPCAADSHQTRSAASACDLCPAGTYTKSAGEEKCTSCEVGRYQSGEGKTICMECSDRRTTLFQAGASLEACVCQKDFIEQNGTCNSCGLGLQCPKGSTVELLLGTANVTEGQDAPSLQSGFQSDPHGVPYKTFRCREFCPGGTPGVCSAGRMGPTCSECPVGTFASYSGPCLQCPEESIWGLWLTLLLLPILPVTAISYYVVAQPYIPRSSPTYVVSSILGEAINQLQELLVVSAVPSAWPPVVMETAAVFEILSLNLEVVGLGCFVTGGTVRRFLAHTMIFPAVLLLAMIRRPCSRWLVCLTNPLVVVLSVLSRFFKEKTCFSQRLRWTWFGTLALMGTFCQTTFPTMANVGLSPLMCYAHPSGEESVLKYSNIFCWTESHAVMLAMGFSLLLIALAFLVLCLWAAWSAPGWSPQAQAAAKFLFADFRPEHWWYGTLLLFRELLLSMPSVLVPSSPALQLALLQAWLLLFLVLQSYVRPKKLPVVNLISAVTNCIFVMLLAVGLGGIQGSDQDQVLETAGAIICILLFTIFSIILILFAFVALLWQLNVSSTAEHWSNLGPVPRAKTMYFLLRNLARSMEVAKVHKEFLLERMEELGTYDARMVLTSLLILQCEIGIDSLGTAGSAAAAPRYAASGSSLGIRGSQASMASAISAASVKTDTSGLGHRGRIATPSAVALRAGLGSRARMSRIASALQRSNQTLFDQDDSSDSADGSGSDGRSPPGGSPRGGSPRVSSGRFEDGSDTNSNERKASSVVQIRIAV</sequence>
<keyword evidence="2" id="KW-0812">Transmembrane</keyword>
<evidence type="ECO:0000256" key="2">
    <source>
        <dbReference type="SAM" id="Phobius"/>
    </source>
</evidence>
<evidence type="ECO:0000313" key="6">
    <source>
        <dbReference type="Proteomes" id="UP001642484"/>
    </source>
</evidence>
<dbReference type="Pfam" id="PF07699">
    <property type="entry name" value="Ephrin_rec_like"/>
    <property type="match status" value="1"/>
</dbReference>
<evidence type="ECO:0000313" key="5">
    <source>
        <dbReference type="EMBL" id="CAK8996929.1"/>
    </source>
</evidence>
<dbReference type="SMART" id="SM01411">
    <property type="entry name" value="Ephrin_rec_like"/>
    <property type="match status" value="1"/>
</dbReference>
<evidence type="ECO:0000256" key="3">
    <source>
        <dbReference type="SAM" id="SignalP"/>
    </source>
</evidence>
<keyword evidence="6" id="KW-1185">Reference proteome</keyword>
<feature type="transmembrane region" description="Helical" evidence="2">
    <location>
        <begin position="783"/>
        <end position="800"/>
    </location>
</feature>
<name>A0ABP0I2X1_9DINO</name>
<comment type="caution">
    <text evidence="5">The sequence shown here is derived from an EMBL/GenBank/DDBJ whole genome shotgun (WGS) entry which is preliminary data.</text>
</comment>
<organism evidence="5 6">
    <name type="scientific">Durusdinium trenchii</name>
    <dbReference type="NCBI Taxonomy" id="1381693"/>
    <lineage>
        <taxon>Eukaryota</taxon>
        <taxon>Sar</taxon>
        <taxon>Alveolata</taxon>
        <taxon>Dinophyceae</taxon>
        <taxon>Suessiales</taxon>
        <taxon>Symbiodiniaceae</taxon>
        <taxon>Durusdinium</taxon>
    </lineage>
</organism>
<feature type="signal peptide" evidence="3">
    <location>
        <begin position="1"/>
        <end position="19"/>
    </location>
</feature>
<dbReference type="SUPFAM" id="SSF57184">
    <property type="entry name" value="Growth factor receptor domain"/>
    <property type="match status" value="1"/>
</dbReference>
<feature type="chain" id="PRO_5046100367" description="Tyrosine-protein kinase ephrin type A/B receptor-like domain-containing protein" evidence="3">
    <location>
        <begin position="20"/>
        <end position="1217"/>
    </location>
</feature>
<dbReference type="InterPro" id="IPR011641">
    <property type="entry name" value="Tyr-kin_ephrin_A/B_rcpt-like"/>
</dbReference>
<dbReference type="Proteomes" id="UP001642484">
    <property type="component" value="Unassembled WGS sequence"/>
</dbReference>
<feature type="transmembrane region" description="Helical" evidence="2">
    <location>
        <begin position="634"/>
        <end position="656"/>
    </location>
</feature>
<gene>
    <name evidence="5" type="ORF">CCMP2556_LOCUS4661</name>
</gene>
<evidence type="ECO:0000256" key="1">
    <source>
        <dbReference type="SAM" id="MobiDB-lite"/>
    </source>
</evidence>
<reference evidence="5 6" key="1">
    <citation type="submission" date="2024-02" db="EMBL/GenBank/DDBJ databases">
        <authorList>
            <person name="Chen Y."/>
            <person name="Shah S."/>
            <person name="Dougan E. K."/>
            <person name="Thang M."/>
            <person name="Chan C."/>
        </authorList>
    </citation>
    <scope>NUCLEOTIDE SEQUENCE [LARGE SCALE GENOMIC DNA]</scope>
</reference>
<accession>A0ABP0I2X1</accession>
<evidence type="ECO:0000259" key="4">
    <source>
        <dbReference type="Pfam" id="PF07699"/>
    </source>
</evidence>
<dbReference type="PANTHER" id="PTHR11319">
    <property type="entry name" value="G PROTEIN-COUPLED RECEPTOR-RELATED"/>
    <property type="match status" value="1"/>
</dbReference>
<feature type="region of interest" description="Disordered" evidence="1">
    <location>
        <begin position="1151"/>
        <end position="1217"/>
    </location>
</feature>